<gene>
    <name evidence="3" type="ORF">Sylvanvirus1_4</name>
</gene>
<accession>A0A3G5AH05</accession>
<evidence type="ECO:0000256" key="1">
    <source>
        <dbReference type="ARBA" id="ARBA00023125"/>
    </source>
</evidence>
<sequence>MTSIQTKKRKNEDGETTTRPDVALRYARRKEFSNTCIYLKWSKMCKDPLVRKHMPDLLINVNKLTLFLYPFLNYYASRLGQLDPAAEVRWNADFIRMACIGLLQKSNWKDDQEFQPFFQKILEEYIFRIKKTEKGIHLLDAMTLEFKGLSFFINELAAFVWTMCENHLRINLFSRVVKWIQFRFNIPNKKYATKILLEAFDLNSTERKADYTDIPVDHKIVTEYIGMLPSEENIGKNFDLFVKLSIKLLVDMEALALEKDSITGGFKKGVRVFSILPMKEGFSLSHVAFSNSSLQQLLTWIQRKERNPLTQTYPTFNLLESTDTLVTKAWFDTHKELIWNTLFNIKQVEKGKKKFAYRISTNGYSCSITMEVSRTVPVLRKSVNAKANSKRKTDAEYQLPNNFDFKKINRIVGIDPGYTTLFSASTSNERSKKDCISLSTKQYRHESKMHEQRYYYQNFLKHNPELTTIILATPSFKTADPEEILKGIDFLVEHADMLFQAFRKSALPKFKFKVKTFSAKTLTQHCKKIVGSTPKTCVVGVGDWSQKANGFLKGGVGASPNKKFLKELKQRQGVTVVLIDEYNTSQFCFTCKSKLEPVYLKCKLKRQEEKEEPEAITRKVHHVLHCSNNECGMYWNRDINSSHHHQHLMFNLATKQGRPSYLMRIQTNKG</sequence>
<evidence type="ECO:0000259" key="2">
    <source>
        <dbReference type="Pfam" id="PF07282"/>
    </source>
</evidence>
<organism evidence="3">
    <name type="scientific">Sylvanvirus sp</name>
    <dbReference type="NCBI Taxonomy" id="2487774"/>
    <lineage>
        <taxon>Viruses</taxon>
    </lineage>
</organism>
<reference evidence="3" key="1">
    <citation type="submission" date="2018-10" db="EMBL/GenBank/DDBJ databases">
        <title>Hidden diversity of soil giant viruses.</title>
        <authorList>
            <person name="Schulz F."/>
            <person name="Alteio L."/>
            <person name="Goudeau D."/>
            <person name="Ryan E.M."/>
            <person name="Malmstrom R.R."/>
            <person name="Blanchard J."/>
            <person name="Woyke T."/>
        </authorList>
    </citation>
    <scope>NUCLEOTIDE SEQUENCE</scope>
    <source>
        <strain evidence="3">SYV1</strain>
    </source>
</reference>
<dbReference type="EMBL" id="MK072507">
    <property type="protein sequence ID" value="AYV86408.1"/>
    <property type="molecule type" value="Genomic_DNA"/>
</dbReference>
<feature type="domain" description="Cas12f1-like TNB" evidence="2">
    <location>
        <begin position="564"/>
        <end position="642"/>
    </location>
</feature>
<dbReference type="Pfam" id="PF07282">
    <property type="entry name" value="Cas12f1-like_TNB"/>
    <property type="match status" value="1"/>
</dbReference>
<dbReference type="InterPro" id="IPR010095">
    <property type="entry name" value="Cas12f1-like_TNB"/>
</dbReference>
<proteinExistence type="predicted"/>
<keyword evidence="1" id="KW-0238">DNA-binding</keyword>
<dbReference type="GO" id="GO:0003677">
    <property type="term" value="F:DNA binding"/>
    <property type="evidence" value="ECO:0007669"/>
    <property type="project" value="UniProtKB-KW"/>
</dbReference>
<evidence type="ECO:0000313" key="3">
    <source>
        <dbReference type="EMBL" id="AYV86408.1"/>
    </source>
</evidence>
<name>A0A3G5AH05_9VIRU</name>
<protein>
    <recommendedName>
        <fullName evidence="2">Cas12f1-like TNB domain-containing protein</fullName>
    </recommendedName>
</protein>